<dbReference type="SUPFAM" id="SSF63829">
    <property type="entry name" value="Calcium-dependent phosphotriesterase"/>
    <property type="match status" value="1"/>
</dbReference>
<reference evidence="3" key="1">
    <citation type="submission" date="2018-04" db="EMBL/GenBank/DDBJ databases">
        <title>Complete genome of Antarctic heterotrophic bacterium Hymenobacter nivis.</title>
        <authorList>
            <person name="Terashima M."/>
        </authorList>
    </citation>
    <scope>NUCLEOTIDE SEQUENCE [LARGE SCALE GENOMIC DNA]</scope>
    <source>
        <strain evidence="3">NBRC 111535</strain>
    </source>
</reference>
<evidence type="ECO:0000256" key="1">
    <source>
        <dbReference type="ARBA" id="ARBA00022801"/>
    </source>
</evidence>
<dbReference type="PANTHER" id="PTHR47197:SF3">
    <property type="entry name" value="DIHYDRO-HEME D1 DEHYDROGENASE"/>
    <property type="match status" value="1"/>
</dbReference>
<dbReference type="InterPro" id="IPR015943">
    <property type="entry name" value="WD40/YVTN_repeat-like_dom_sf"/>
</dbReference>
<protein>
    <submittedName>
        <fullName evidence="2">Phosphoesterase</fullName>
    </submittedName>
</protein>
<evidence type="ECO:0000313" key="3">
    <source>
        <dbReference type="Proteomes" id="UP000245999"/>
    </source>
</evidence>
<dbReference type="InterPro" id="IPR017850">
    <property type="entry name" value="Alkaline_phosphatase_core_sf"/>
</dbReference>
<dbReference type="Proteomes" id="UP000245999">
    <property type="component" value="Chromosome"/>
</dbReference>
<dbReference type="KEGG" id="hnv:DDQ68_21690"/>
<dbReference type="SUPFAM" id="SSF50974">
    <property type="entry name" value="Nitrous oxide reductase, N-terminal domain"/>
    <property type="match status" value="1"/>
</dbReference>
<evidence type="ECO:0000313" key="2">
    <source>
        <dbReference type="EMBL" id="AWM35147.1"/>
    </source>
</evidence>
<keyword evidence="3" id="KW-1185">Reference proteome</keyword>
<name>A0A2Z3GU00_9BACT</name>
<keyword evidence="1" id="KW-0378">Hydrolase</keyword>
<dbReference type="PANTHER" id="PTHR47197">
    <property type="entry name" value="PROTEIN NIRF"/>
    <property type="match status" value="1"/>
</dbReference>
<proteinExistence type="predicted"/>
<dbReference type="GO" id="GO:0016788">
    <property type="term" value="F:hydrolase activity, acting on ester bonds"/>
    <property type="evidence" value="ECO:0007669"/>
    <property type="project" value="InterPro"/>
</dbReference>
<dbReference type="Gene3D" id="2.130.10.10">
    <property type="entry name" value="YVTN repeat-like/Quinoprotein amine dehydrogenase"/>
    <property type="match status" value="2"/>
</dbReference>
<dbReference type="SUPFAM" id="SSF53649">
    <property type="entry name" value="Alkaline phosphatase-like"/>
    <property type="match status" value="1"/>
</dbReference>
<dbReference type="RefSeq" id="WP_109658164.1">
    <property type="nucleotide sequence ID" value="NZ_CP029145.1"/>
</dbReference>
<organism evidence="2 3">
    <name type="scientific">Hymenobacter nivis</name>
    <dbReference type="NCBI Taxonomy" id="1850093"/>
    <lineage>
        <taxon>Bacteria</taxon>
        <taxon>Pseudomonadati</taxon>
        <taxon>Bacteroidota</taxon>
        <taxon>Cytophagia</taxon>
        <taxon>Cytophagales</taxon>
        <taxon>Hymenobacteraceae</taxon>
        <taxon>Hymenobacter</taxon>
    </lineage>
</organism>
<dbReference type="InterPro" id="IPR051200">
    <property type="entry name" value="Host-pathogen_enzymatic-act"/>
</dbReference>
<dbReference type="Pfam" id="PF04185">
    <property type="entry name" value="Phosphoesterase"/>
    <property type="match status" value="1"/>
</dbReference>
<dbReference type="Gene3D" id="3.40.720.10">
    <property type="entry name" value="Alkaline Phosphatase, subunit A"/>
    <property type="match status" value="1"/>
</dbReference>
<dbReference type="InterPro" id="IPR007312">
    <property type="entry name" value="Phosphoesterase"/>
</dbReference>
<dbReference type="InterPro" id="IPR011045">
    <property type="entry name" value="N2O_reductase_N"/>
</dbReference>
<dbReference type="PROSITE" id="PS51257">
    <property type="entry name" value="PROKAR_LIPOPROTEIN"/>
    <property type="match status" value="1"/>
</dbReference>
<accession>A0A2Z3GU00</accession>
<dbReference type="EMBL" id="CP029145">
    <property type="protein sequence ID" value="AWM35147.1"/>
    <property type="molecule type" value="Genomic_DNA"/>
</dbReference>
<dbReference type="OrthoDB" id="145213at2"/>
<dbReference type="AlphaFoldDB" id="A0A2Z3GU00"/>
<gene>
    <name evidence="2" type="ORF">DDQ68_21690</name>
</gene>
<sequence length="911" mass="98853">MKGNWHVIGRAACCLIAGLLGCSGPKTHQNRVGPEQATLHSPYDDSTLHGNHLPLLLPYNRLLAPAGHVVAYGSADVENHALDVQLVPDTPLLAVEDRYGIALVDTLQRRVVTRWAYAADARTKGMISTYSGLKVRRENGTTHLYWSASNGATRQSGVLEAEYKAGQLRLTRLFPFAPVGAPLALPNDLALTTERGQHCLYVALNGNNQLVKLDLTTGQTVWTQPTGTAPYGVAVAGEQVFVSNWGGPQPTYTLRQEAAGVPDAYGRVYVDPRTGATAHGTVSVMRRIDGHLVKELSVGLHPTALLASPDEQFVYVANGNSDAVSVVAANDLRVRETISVQLLPGPPGYGGDSPNALALDAAGTTLYVANGLDNAVAVVQLGQAAAHAGAPGASQVRGFIPTEAYPSGLALGPRTLFVANLEGEGARVSTQDIRAEGSEPEAALKGAPPAYNAHHQRATVSLIALPTARQLEQYTTQVRQLNFAFRKELAQQLPRPHTPPVPLPERIGEPSVFKHVVYIIKENRTYDQVLGDMAQGRGAPALCVFGDSVTPNQHQLAREFLLLDNYYASGKSSAEGHQWTDAGMVSDYVEKNVRAWFRSYPHVQEDALVYSPTGFIWNNAADHGKTVRIYGEASQPHYDTQLSWTDIYTNYQAGRPFKFTNTSTISRVRPLLSQNYPASDELRITDQVRAEAFIKELAAFEKQPGDTFPNLSVMALSTDHTVGTRPGMPTPVAMVADNDLALGRILEALSKSRFWATTVVFVTEDDSQSGWDHVSAYRTTGFVVSPYSRLSRTVTKNYNQTCVVRSIEQILGLPPMNVVDATALPMFECFAARPNLTPFRSRPNRVRLDRLNPALSKLTGAALRYGRLSSGPEFDHIDGGRDDVMNRIIWFATKGQQPYPAALTGPASDGN</sequence>